<dbReference type="PANTHER" id="PTHR42714">
    <property type="entry name" value="TRNA MODIFICATION GTPASE GTPBP3"/>
    <property type="match status" value="1"/>
</dbReference>
<feature type="domain" description="Hydrogen maturase F dimerization" evidence="2">
    <location>
        <begin position="178"/>
        <end position="276"/>
    </location>
</feature>
<dbReference type="InterPro" id="IPR006073">
    <property type="entry name" value="GTP-bd"/>
</dbReference>
<dbReference type="InterPro" id="IPR040644">
    <property type="entry name" value="HydF_tetramer"/>
</dbReference>
<gene>
    <name evidence="4" type="ORF">SAMN05660830_01349</name>
</gene>
<evidence type="ECO:0000313" key="5">
    <source>
        <dbReference type="Proteomes" id="UP000184001"/>
    </source>
</evidence>
<dbReference type="AlphaFoldDB" id="A0A8G2FAJ5"/>
<dbReference type="EMBL" id="FQZR01000003">
    <property type="protein sequence ID" value="SHJ01074.1"/>
    <property type="molecule type" value="Genomic_DNA"/>
</dbReference>
<dbReference type="NCBIfam" id="TIGR00231">
    <property type="entry name" value="small_GTP"/>
    <property type="match status" value="1"/>
</dbReference>
<dbReference type="InterPro" id="IPR023873">
    <property type="entry name" value="FeFe-hyd_GTPase_HydF"/>
</dbReference>
<dbReference type="GO" id="GO:0005737">
    <property type="term" value="C:cytoplasm"/>
    <property type="evidence" value="ECO:0007669"/>
    <property type="project" value="TreeGrafter"/>
</dbReference>
<name>A0A8G2FAJ5_9BACT</name>
<dbReference type="GO" id="GO:0030488">
    <property type="term" value="P:tRNA methylation"/>
    <property type="evidence" value="ECO:0007669"/>
    <property type="project" value="TreeGrafter"/>
</dbReference>
<dbReference type="RefSeq" id="WP_020000684.1">
    <property type="nucleotide sequence ID" value="NZ_CP192217.1"/>
</dbReference>
<dbReference type="Gene3D" id="3.40.50.300">
    <property type="entry name" value="P-loop containing nucleotide triphosphate hydrolases"/>
    <property type="match status" value="1"/>
</dbReference>
<proteinExistence type="predicted"/>
<dbReference type="GO" id="GO:0005525">
    <property type="term" value="F:GTP binding"/>
    <property type="evidence" value="ECO:0007669"/>
    <property type="project" value="InterPro"/>
</dbReference>
<dbReference type="GO" id="GO:0002098">
    <property type="term" value="P:tRNA wobble uridine modification"/>
    <property type="evidence" value="ECO:0007669"/>
    <property type="project" value="TreeGrafter"/>
</dbReference>
<dbReference type="InterPro" id="IPR005225">
    <property type="entry name" value="Small_GTP-bd"/>
</dbReference>
<dbReference type="Pfam" id="PF18133">
    <property type="entry name" value="HydF_tetramer"/>
    <property type="match status" value="1"/>
</dbReference>
<evidence type="ECO:0000259" key="1">
    <source>
        <dbReference type="Pfam" id="PF01926"/>
    </source>
</evidence>
<feature type="domain" description="G" evidence="1">
    <location>
        <begin position="14"/>
        <end position="127"/>
    </location>
</feature>
<reference evidence="4 5" key="1">
    <citation type="submission" date="2016-11" db="EMBL/GenBank/DDBJ databases">
        <authorList>
            <person name="Varghese N."/>
            <person name="Submissions S."/>
        </authorList>
    </citation>
    <scope>NUCLEOTIDE SEQUENCE [LARGE SCALE GENOMIC DNA]</scope>
    <source>
        <strain evidence="4 5">DSM 17919</strain>
    </source>
</reference>
<dbReference type="Pfam" id="PF18128">
    <property type="entry name" value="HydF_dimer"/>
    <property type="match status" value="1"/>
</dbReference>
<evidence type="ECO:0000259" key="3">
    <source>
        <dbReference type="Pfam" id="PF18133"/>
    </source>
</evidence>
<dbReference type="Gene3D" id="3.40.50.11410">
    <property type="match status" value="1"/>
</dbReference>
<dbReference type="Gene3D" id="3.40.50.11420">
    <property type="match status" value="1"/>
</dbReference>
<evidence type="ECO:0000313" key="4">
    <source>
        <dbReference type="EMBL" id="SHJ01074.1"/>
    </source>
</evidence>
<protein>
    <submittedName>
        <fullName evidence="4">Iron-only hydrogenase maturation protein HydF</fullName>
    </submittedName>
</protein>
<sequence length="399" mass="43078">MNTSTAPRGVRLIITLTGRRNAGKSALINALVNQDVAIVSGHPGTTTDPVGKHYELHPIGPVTFFDTAGLDDHGAVGQQRMAATRKVLRRTDIGILVVTEEGMQQEEKRLLNELTEMNLPVIVVFNKSDLTTPSQADLEACSGHSIVTVSATTGENIDELKRFIVATAPKELIEPPLLVSDLIEPSQTVVLVAPIDGAAPKGRLILPQVQVLRDVLDANALALTVKETELPAALSALAEPPALVVTDSQVIHEVAEIVPETVPLTTFSTLFARYKGDLPKLVDGAASIDDLKDGDTILMYESCSHHAVDDDIGRVKLPNWIKQYTGKDLTFELFAGHDLPDNLNQYSLAIMCGGCMSNRSEMMRRIRDLNAHNVPTTNYGVAISKVQGVLDRVVQPLGI</sequence>
<dbReference type="Proteomes" id="UP000184001">
    <property type="component" value="Unassembled WGS sequence"/>
</dbReference>
<comment type="caution">
    <text evidence="4">The sequence shown here is derived from an EMBL/GenBank/DDBJ whole genome shotgun (WGS) entry which is preliminary data.</text>
</comment>
<organism evidence="4 5">
    <name type="scientific">Halodesulfovibrio aestuarii</name>
    <dbReference type="NCBI Taxonomy" id="126333"/>
    <lineage>
        <taxon>Bacteria</taxon>
        <taxon>Pseudomonadati</taxon>
        <taxon>Thermodesulfobacteriota</taxon>
        <taxon>Desulfovibrionia</taxon>
        <taxon>Desulfovibrionales</taxon>
        <taxon>Desulfovibrionaceae</taxon>
        <taxon>Halodesulfovibrio</taxon>
    </lineage>
</organism>
<dbReference type="SUPFAM" id="SSF52540">
    <property type="entry name" value="P-loop containing nucleoside triphosphate hydrolases"/>
    <property type="match status" value="1"/>
</dbReference>
<dbReference type="NCBIfam" id="TIGR03918">
    <property type="entry name" value="GTP_HydF"/>
    <property type="match status" value="1"/>
</dbReference>
<dbReference type="CDD" id="cd00880">
    <property type="entry name" value="Era_like"/>
    <property type="match status" value="1"/>
</dbReference>
<accession>A0A8G2FAJ5</accession>
<evidence type="ECO:0000259" key="2">
    <source>
        <dbReference type="Pfam" id="PF18128"/>
    </source>
</evidence>
<dbReference type="Pfam" id="PF01926">
    <property type="entry name" value="MMR_HSR1"/>
    <property type="match status" value="1"/>
</dbReference>
<dbReference type="InterPro" id="IPR027417">
    <property type="entry name" value="P-loop_NTPase"/>
</dbReference>
<feature type="domain" description="Hydrogen maturase F tetramerization" evidence="3">
    <location>
        <begin position="280"/>
        <end position="396"/>
    </location>
</feature>
<dbReference type="PANTHER" id="PTHR42714:SF6">
    <property type="entry name" value="TRANSLATION INITIATION FACTOR IF-2"/>
    <property type="match status" value="1"/>
</dbReference>
<dbReference type="InterPro" id="IPR041606">
    <property type="entry name" value="HydF_dimer"/>
</dbReference>